<dbReference type="EMBL" id="JATN01000312">
    <property type="protein sequence ID" value="EUC65129.1"/>
    <property type="molecule type" value="Genomic_DNA"/>
</dbReference>
<dbReference type="Pfam" id="PF11951">
    <property type="entry name" value="Fungal_trans_2"/>
    <property type="match status" value="1"/>
</dbReference>
<comment type="caution">
    <text evidence="3">The sequence shown here is derived from an EMBL/GenBank/DDBJ whole genome shotgun (WGS) entry which is preliminary data.</text>
</comment>
<name>X8JN67_9AGAM</name>
<evidence type="ECO:0000256" key="1">
    <source>
        <dbReference type="ARBA" id="ARBA00004123"/>
    </source>
</evidence>
<dbReference type="PANTHER" id="PTHR37534">
    <property type="entry name" value="TRANSCRIPTIONAL ACTIVATOR PROTEIN UGA3"/>
    <property type="match status" value="1"/>
</dbReference>
<protein>
    <submittedName>
        <fullName evidence="3">Transcription factor</fullName>
    </submittedName>
</protein>
<dbReference type="GO" id="GO:0005634">
    <property type="term" value="C:nucleus"/>
    <property type="evidence" value="ECO:0007669"/>
    <property type="project" value="UniProtKB-SubCell"/>
</dbReference>
<dbReference type="PANTHER" id="PTHR37534:SF46">
    <property type="entry name" value="ZN(II)2CYS6 TRANSCRIPTION FACTOR (EUROFUNG)"/>
    <property type="match status" value="1"/>
</dbReference>
<accession>X8JN67</accession>
<dbReference type="OrthoDB" id="5419315at2759"/>
<keyword evidence="2" id="KW-0539">Nucleus</keyword>
<reference evidence="4" key="1">
    <citation type="journal article" date="2014" name="Genome Announc.">
        <title>Draft genome sequence of the plant-pathogenic soil fungus Rhizoctonia solani anastomosis group 3 strain Rhs1AP.</title>
        <authorList>
            <person name="Cubeta M.A."/>
            <person name="Thomas E."/>
            <person name="Dean R.A."/>
            <person name="Jabaji S."/>
            <person name="Neate S.M."/>
            <person name="Tavantzis S."/>
            <person name="Toda T."/>
            <person name="Vilgalys R."/>
            <person name="Bharathan N."/>
            <person name="Fedorova-Abrams N."/>
            <person name="Pakala S.B."/>
            <person name="Pakala S.M."/>
            <person name="Zafar N."/>
            <person name="Joardar V."/>
            <person name="Losada L."/>
            <person name="Nierman W.C."/>
        </authorList>
    </citation>
    <scope>NUCLEOTIDE SEQUENCE [LARGE SCALE GENOMIC DNA]</scope>
    <source>
        <strain evidence="4">AG-3</strain>
    </source>
</reference>
<evidence type="ECO:0000313" key="3">
    <source>
        <dbReference type="EMBL" id="EUC65129.1"/>
    </source>
</evidence>
<dbReference type="InterPro" id="IPR021858">
    <property type="entry name" value="Fun_TF"/>
</dbReference>
<comment type="subcellular location">
    <subcellularLocation>
        <location evidence="1">Nucleus</location>
    </subcellularLocation>
</comment>
<dbReference type="AlphaFoldDB" id="X8JN67"/>
<evidence type="ECO:0000256" key="2">
    <source>
        <dbReference type="ARBA" id="ARBA00023242"/>
    </source>
</evidence>
<sequence>MMSHHGEARTQTPTVNLLGLACMRSPDMAPEDGRAKVQTNGSSVQLWKYAQDYGPRIVWPPEGPGSREDDEFDPEDAIPAIRQSITVLTENALIEPVFQEMCHFYLTFVNRVIYNYALTPERTIKWMLQRFRLSESAKLGMLCTAVLFRANYERSMLTTSLYGHEKELYSLALKRLPLDLSNPRLSTIAKLVAFTEIMNYEFYAGKLSSYYTHGAQAAPLVRAHVGSNTIDLLNLSGLRIFDSLATSRPTHFTYTSDLESPGEAGTTTEDKGVEAIFGCPNVIAVLLARTTALRHTRISSEERTRKGVELEHLIQGWQFNLPRAKRSCMRVARVAVQEIWRHAAILYVHHAIFKSHPSNSAVQGSVKNIIKISSVVSPGGNPDCFLQPTYFIAGAFATLQKDRQMLRGRILGSGNERCLRDLVTTLDEIWEETDKTGRLSNWSKEPQSFAF</sequence>
<organism evidence="3 4">
    <name type="scientific">Rhizoctonia solani AG-3 Rhs1AP</name>
    <dbReference type="NCBI Taxonomy" id="1086054"/>
    <lineage>
        <taxon>Eukaryota</taxon>
        <taxon>Fungi</taxon>
        <taxon>Dikarya</taxon>
        <taxon>Basidiomycota</taxon>
        <taxon>Agaricomycotina</taxon>
        <taxon>Agaricomycetes</taxon>
        <taxon>Cantharellales</taxon>
        <taxon>Ceratobasidiaceae</taxon>
        <taxon>Rhizoctonia</taxon>
    </lineage>
</organism>
<dbReference type="Proteomes" id="UP000030108">
    <property type="component" value="Unassembled WGS sequence"/>
</dbReference>
<evidence type="ECO:0000313" key="4">
    <source>
        <dbReference type="Proteomes" id="UP000030108"/>
    </source>
</evidence>
<gene>
    <name evidence="3" type="ORF">RSOL_498400</name>
</gene>
<proteinExistence type="predicted"/>